<evidence type="ECO:0000256" key="3">
    <source>
        <dbReference type="SAM" id="Phobius"/>
    </source>
</evidence>
<dbReference type="InterPro" id="IPR016186">
    <property type="entry name" value="C-type_lectin-like/link_sf"/>
</dbReference>
<gene>
    <name evidence="6" type="primary">LOC105998724</name>
</gene>
<dbReference type="SMART" id="SM00034">
    <property type="entry name" value="CLECT"/>
    <property type="match status" value="1"/>
</dbReference>
<reference evidence="6" key="1">
    <citation type="submission" date="2025-08" db="UniProtKB">
        <authorList>
            <consortium name="RefSeq"/>
        </authorList>
    </citation>
    <scope>IDENTIFICATION</scope>
    <source>
        <tissue evidence="6">Kidney</tissue>
    </source>
</reference>
<dbReference type="RefSeq" id="XP_012888967.1">
    <property type="nucleotide sequence ID" value="XM_013033513.1"/>
</dbReference>
<dbReference type="GeneID" id="105998724"/>
<accession>A0A1S3GLU0</accession>
<dbReference type="Gene3D" id="3.10.100.10">
    <property type="entry name" value="Mannose-Binding Protein A, subunit A"/>
    <property type="match status" value="1"/>
</dbReference>
<protein>
    <submittedName>
        <fullName evidence="6">CD209 antigen-like protein E</fullName>
    </submittedName>
</protein>
<dbReference type="InterPro" id="IPR050828">
    <property type="entry name" value="C-type_lectin/matrix_domain"/>
</dbReference>
<evidence type="ECO:0000313" key="6">
    <source>
        <dbReference type="RefSeq" id="XP_012888967.1"/>
    </source>
</evidence>
<keyword evidence="3" id="KW-1133">Transmembrane helix</keyword>
<dbReference type="OrthoDB" id="8950604at2759"/>
<organism evidence="5 6">
    <name type="scientific">Dipodomys ordii</name>
    <name type="common">Ord's kangaroo rat</name>
    <dbReference type="NCBI Taxonomy" id="10020"/>
    <lineage>
        <taxon>Eukaryota</taxon>
        <taxon>Metazoa</taxon>
        <taxon>Chordata</taxon>
        <taxon>Craniata</taxon>
        <taxon>Vertebrata</taxon>
        <taxon>Euteleostomi</taxon>
        <taxon>Mammalia</taxon>
        <taxon>Eutheria</taxon>
        <taxon>Euarchontoglires</taxon>
        <taxon>Glires</taxon>
        <taxon>Rodentia</taxon>
        <taxon>Castorimorpha</taxon>
        <taxon>Heteromyidae</taxon>
        <taxon>Dipodomyinae</taxon>
        <taxon>Dipodomys</taxon>
    </lineage>
</organism>
<keyword evidence="5" id="KW-1185">Reference proteome</keyword>
<dbReference type="KEGG" id="dord:105998724"/>
<dbReference type="InterPro" id="IPR001304">
    <property type="entry name" value="C-type_lectin-like"/>
</dbReference>
<dbReference type="GO" id="GO:0005886">
    <property type="term" value="C:plasma membrane"/>
    <property type="evidence" value="ECO:0007669"/>
    <property type="project" value="UniProtKB-SubCell"/>
</dbReference>
<dbReference type="PANTHER" id="PTHR45710">
    <property type="entry name" value="C-TYPE LECTIN DOMAIN-CONTAINING PROTEIN 180"/>
    <property type="match status" value="1"/>
</dbReference>
<keyword evidence="3" id="KW-0812">Transmembrane</keyword>
<dbReference type="PROSITE" id="PS50041">
    <property type="entry name" value="C_TYPE_LECTIN_2"/>
    <property type="match status" value="1"/>
</dbReference>
<evidence type="ECO:0000256" key="1">
    <source>
        <dbReference type="ARBA" id="ARBA00004401"/>
    </source>
</evidence>
<keyword evidence="3" id="KW-0472">Membrane</keyword>
<dbReference type="InterPro" id="IPR016187">
    <property type="entry name" value="CTDL_fold"/>
</dbReference>
<dbReference type="Pfam" id="PF00059">
    <property type="entry name" value="Lectin_C"/>
    <property type="match status" value="1"/>
</dbReference>
<evidence type="ECO:0000259" key="4">
    <source>
        <dbReference type="PROSITE" id="PS50041"/>
    </source>
</evidence>
<dbReference type="InParanoid" id="A0A1S3GLU0"/>
<proteinExistence type="predicted"/>
<dbReference type="FunCoup" id="A0A1S3GLU0">
    <property type="interactions" value="156"/>
</dbReference>
<evidence type="ECO:0000313" key="5">
    <source>
        <dbReference type="Proteomes" id="UP000081671"/>
    </source>
</evidence>
<comment type="subcellular location">
    <subcellularLocation>
        <location evidence="1">Cell membrane</location>
        <topology evidence="1">Single-pass type II membrane protein</topology>
    </subcellularLocation>
</comment>
<dbReference type="AlphaFoldDB" id="A0A1S3GLU0"/>
<dbReference type="PANTHER" id="PTHR45710:SF8">
    <property type="entry name" value="RERATING FAMILY MEMBER 4"/>
    <property type="match status" value="1"/>
</dbReference>
<feature type="domain" description="C-type lectin" evidence="4">
    <location>
        <begin position="145"/>
        <end position="251"/>
    </location>
</feature>
<sequence>MAREQKDRQPVNPGELGPLWMLLEKMGGGHSKRLGGLQDSPELRALSSKDRPEHLPRTPWLPLLTLLCLGLCVVLGVTTVVQVFRIHCSHQERHRPWRACKLGTLLLIPQDLIQSGLEQIHQQLSHINTSLAVLCRPCPWVWEPFQGSCYLFLHTLGSWEASVSSCQDLGAHLVVVNSIAEQRFLRYWDIRKNKHTWIGLSDLRSEGSWHWRRGWVIWGFIRSAMVFPSFWKEGEPNNNEDEDCVELFMDE</sequence>
<name>A0A1S3GLU0_DIPOR</name>
<dbReference type="SUPFAM" id="SSF56436">
    <property type="entry name" value="C-type lectin-like"/>
    <property type="match status" value="1"/>
</dbReference>
<dbReference type="Proteomes" id="UP000081671">
    <property type="component" value="Unplaced"/>
</dbReference>
<feature type="transmembrane region" description="Helical" evidence="3">
    <location>
        <begin position="60"/>
        <end position="84"/>
    </location>
</feature>
<evidence type="ECO:0000256" key="2">
    <source>
        <dbReference type="ARBA" id="ARBA00022968"/>
    </source>
</evidence>
<keyword evidence="2" id="KW-0735">Signal-anchor</keyword>